<keyword evidence="2" id="KW-0808">Transferase</keyword>
<dbReference type="GO" id="GO:0004674">
    <property type="term" value="F:protein serine/threonine kinase activity"/>
    <property type="evidence" value="ECO:0007669"/>
    <property type="project" value="UniProtKB-KW"/>
</dbReference>
<evidence type="ECO:0000256" key="3">
    <source>
        <dbReference type="ARBA" id="ARBA00022741"/>
    </source>
</evidence>
<proteinExistence type="predicted"/>
<protein>
    <submittedName>
        <fullName evidence="6">Dual specificity protein kinase kns1</fullName>
    </submittedName>
</protein>
<comment type="caution">
    <text evidence="6">The sequence shown here is derived from an EMBL/GenBank/DDBJ whole genome shotgun (WGS) entry which is preliminary data.</text>
</comment>
<evidence type="ECO:0000313" key="7">
    <source>
        <dbReference type="Proteomes" id="UP000696485"/>
    </source>
</evidence>
<keyword evidence="7" id="KW-1185">Reference proteome</keyword>
<gene>
    <name evidence="6" type="primary">KNS1_2</name>
    <name evidence="6" type="ORF">BG006_006672</name>
</gene>
<dbReference type="Gene3D" id="1.10.510.10">
    <property type="entry name" value="Transferase(Phosphotransferase) domain 1"/>
    <property type="match status" value="1"/>
</dbReference>
<dbReference type="SUPFAM" id="SSF56112">
    <property type="entry name" value="Protein kinase-like (PK-like)"/>
    <property type="match status" value="1"/>
</dbReference>
<organism evidence="6 7">
    <name type="scientific">Podila minutissima</name>
    <dbReference type="NCBI Taxonomy" id="64525"/>
    <lineage>
        <taxon>Eukaryota</taxon>
        <taxon>Fungi</taxon>
        <taxon>Fungi incertae sedis</taxon>
        <taxon>Mucoromycota</taxon>
        <taxon>Mortierellomycotina</taxon>
        <taxon>Mortierellomycetes</taxon>
        <taxon>Mortierellales</taxon>
        <taxon>Mortierellaceae</taxon>
        <taxon>Podila</taxon>
    </lineage>
</organism>
<dbReference type="GO" id="GO:0005634">
    <property type="term" value="C:nucleus"/>
    <property type="evidence" value="ECO:0007669"/>
    <property type="project" value="TreeGrafter"/>
</dbReference>
<feature type="non-terminal residue" evidence="6">
    <location>
        <position position="1"/>
    </location>
</feature>
<evidence type="ECO:0000256" key="5">
    <source>
        <dbReference type="ARBA" id="ARBA00022840"/>
    </source>
</evidence>
<dbReference type="EMBL" id="JAAAUY010000401">
    <property type="protein sequence ID" value="KAF9330378.1"/>
    <property type="molecule type" value="Genomic_DNA"/>
</dbReference>
<dbReference type="GO" id="GO:0043484">
    <property type="term" value="P:regulation of RNA splicing"/>
    <property type="evidence" value="ECO:0007669"/>
    <property type="project" value="TreeGrafter"/>
</dbReference>
<reference evidence="6" key="1">
    <citation type="journal article" date="2020" name="Fungal Divers.">
        <title>Resolving the Mortierellaceae phylogeny through synthesis of multi-gene phylogenetics and phylogenomics.</title>
        <authorList>
            <person name="Vandepol N."/>
            <person name="Liber J."/>
            <person name="Desiro A."/>
            <person name="Na H."/>
            <person name="Kennedy M."/>
            <person name="Barry K."/>
            <person name="Grigoriev I.V."/>
            <person name="Miller A.N."/>
            <person name="O'Donnell K."/>
            <person name="Stajich J.E."/>
            <person name="Bonito G."/>
        </authorList>
    </citation>
    <scope>NUCLEOTIDE SEQUENCE</scope>
    <source>
        <strain evidence="6">NVP1</strain>
    </source>
</reference>
<sequence length="84" mass="9665">MVFELLGQSIYDWLKDNTFCPFPPNQIQQFAKQLLTSVASNGEFRMATYKGKPGIKMRRILKNPDIRLIDFGSATFEEDHHSSV</sequence>
<dbReference type="Proteomes" id="UP000696485">
    <property type="component" value="Unassembled WGS sequence"/>
</dbReference>
<dbReference type="GO" id="GO:0005524">
    <property type="term" value="F:ATP binding"/>
    <property type="evidence" value="ECO:0007669"/>
    <property type="project" value="UniProtKB-KW"/>
</dbReference>
<dbReference type="InterPro" id="IPR011009">
    <property type="entry name" value="Kinase-like_dom_sf"/>
</dbReference>
<keyword evidence="4 6" id="KW-0418">Kinase</keyword>
<keyword evidence="1" id="KW-0723">Serine/threonine-protein kinase</keyword>
<keyword evidence="5" id="KW-0067">ATP-binding</keyword>
<keyword evidence="3" id="KW-0547">Nucleotide-binding</keyword>
<dbReference type="InterPro" id="IPR051175">
    <property type="entry name" value="CLK_kinases"/>
</dbReference>
<evidence type="ECO:0000256" key="1">
    <source>
        <dbReference type="ARBA" id="ARBA00022527"/>
    </source>
</evidence>
<dbReference type="PANTHER" id="PTHR45646:SF11">
    <property type="entry name" value="SERINE_THREONINE-PROTEIN KINASE DOA"/>
    <property type="match status" value="1"/>
</dbReference>
<name>A0A9P5VLA3_9FUNG</name>
<evidence type="ECO:0000313" key="6">
    <source>
        <dbReference type="EMBL" id="KAF9330378.1"/>
    </source>
</evidence>
<dbReference type="PANTHER" id="PTHR45646">
    <property type="entry name" value="SERINE/THREONINE-PROTEIN KINASE DOA-RELATED"/>
    <property type="match status" value="1"/>
</dbReference>
<accession>A0A9P5VLA3</accession>
<evidence type="ECO:0000256" key="2">
    <source>
        <dbReference type="ARBA" id="ARBA00022679"/>
    </source>
</evidence>
<dbReference type="AlphaFoldDB" id="A0A9P5VLA3"/>
<evidence type="ECO:0000256" key="4">
    <source>
        <dbReference type="ARBA" id="ARBA00022777"/>
    </source>
</evidence>